<feature type="compositionally biased region" description="Basic and acidic residues" evidence="5">
    <location>
        <begin position="504"/>
        <end position="521"/>
    </location>
</feature>
<evidence type="ECO:0000313" key="8">
    <source>
        <dbReference type="Proteomes" id="UP001412067"/>
    </source>
</evidence>
<accession>A0ABR2MBY1</accession>
<dbReference type="SUPFAM" id="SSF54001">
    <property type="entry name" value="Cysteine proteinases"/>
    <property type="match status" value="1"/>
</dbReference>
<evidence type="ECO:0000259" key="6">
    <source>
        <dbReference type="PROSITE" id="PS50600"/>
    </source>
</evidence>
<sequence length="521" mass="58931">MGALTDHRKRSSADHRLPLSPLFSSAAKKPCVAAPNSPPSAPAKPSSFPTMPQTPQPSPHPRFIHAPQRNIRAFGLGSSSIQRWTPWKAPSAAVHSFSRDFQRKPDEGLALHEYKKLVDEHLVSPSDAEVKLNAVSPKSNLPELKEAEFFIPSEVPNLVVEDTRSRALESNLVSKERILERSQPLYKELYEKAKKHDARLNELCFSVKLHQQKAIGFRNVGEVLRKRLEKPKEDLDKLFGPLIAEEEEDISLALFNGSSNEVLVTHESSNIVITREVLQCLRPGAWLNDEVINLYLELLKEREKREPKKFLKCHFFSTFFYKRLISGKHGYDFKAVKRWTTQRKLGYALSECDKIFVPIHKEIHWCLAVINVKDESLQYLDSLGGLDNYALKMLAATTSSWQQRDPLGGKNNKACRNNNGIVDQESPTPVDGGSDCKKKVRRRRARTSVMESNKRRGATESGDFTGERRCRPPQQPTVPSVPPVNRVNGSSTNNHSDLQNGRKRLIERDADGGRRERETGE</sequence>
<dbReference type="InterPro" id="IPR038765">
    <property type="entry name" value="Papain-like_cys_pep_sf"/>
</dbReference>
<evidence type="ECO:0000256" key="1">
    <source>
        <dbReference type="ARBA" id="ARBA00005234"/>
    </source>
</evidence>
<keyword evidence="3" id="KW-0378">Hydrolase</keyword>
<dbReference type="InterPro" id="IPR003653">
    <property type="entry name" value="Peptidase_C48_C"/>
</dbReference>
<dbReference type="GO" id="GO:0006508">
    <property type="term" value="P:proteolysis"/>
    <property type="evidence" value="ECO:0007669"/>
    <property type="project" value="UniProtKB-KW"/>
</dbReference>
<dbReference type="PROSITE" id="PS50600">
    <property type="entry name" value="ULP_PROTEASE"/>
    <property type="match status" value="1"/>
</dbReference>
<dbReference type="Pfam" id="PF02902">
    <property type="entry name" value="Peptidase_C48"/>
    <property type="match status" value="1"/>
</dbReference>
<dbReference type="GO" id="GO:0008233">
    <property type="term" value="F:peptidase activity"/>
    <property type="evidence" value="ECO:0007669"/>
    <property type="project" value="UniProtKB-KW"/>
</dbReference>
<evidence type="ECO:0000256" key="3">
    <source>
        <dbReference type="ARBA" id="ARBA00022801"/>
    </source>
</evidence>
<feature type="compositionally biased region" description="Polar residues" evidence="5">
    <location>
        <begin position="487"/>
        <end position="499"/>
    </location>
</feature>
<evidence type="ECO:0000313" key="7">
    <source>
        <dbReference type="EMBL" id="KAK8961099.1"/>
    </source>
</evidence>
<name>A0ABR2MBY1_9ASPA</name>
<dbReference type="Gene3D" id="3.40.395.10">
    <property type="entry name" value="Adenoviral Proteinase, Chain A"/>
    <property type="match status" value="1"/>
</dbReference>
<organism evidence="7 8">
    <name type="scientific">Platanthera guangdongensis</name>
    <dbReference type="NCBI Taxonomy" id="2320717"/>
    <lineage>
        <taxon>Eukaryota</taxon>
        <taxon>Viridiplantae</taxon>
        <taxon>Streptophyta</taxon>
        <taxon>Embryophyta</taxon>
        <taxon>Tracheophyta</taxon>
        <taxon>Spermatophyta</taxon>
        <taxon>Magnoliopsida</taxon>
        <taxon>Liliopsida</taxon>
        <taxon>Asparagales</taxon>
        <taxon>Orchidaceae</taxon>
        <taxon>Orchidoideae</taxon>
        <taxon>Orchideae</taxon>
        <taxon>Orchidinae</taxon>
        <taxon>Platanthera</taxon>
    </lineage>
</organism>
<feature type="compositionally biased region" description="Polar residues" evidence="5">
    <location>
        <begin position="414"/>
        <end position="427"/>
    </location>
</feature>
<feature type="region of interest" description="Disordered" evidence="5">
    <location>
        <begin position="402"/>
        <end position="521"/>
    </location>
</feature>
<proteinExistence type="inferred from homology"/>
<comment type="caution">
    <text evidence="7">The sequence shown here is derived from an EMBL/GenBank/DDBJ whole genome shotgun (WGS) entry which is preliminary data.</text>
</comment>
<feature type="domain" description="Ubiquitin-like protease family profile" evidence="6">
    <location>
        <begin position="271"/>
        <end position="521"/>
    </location>
</feature>
<dbReference type="EMBL" id="JBBWWR010000010">
    <property type="protein sequence ID" value="KAK8961099.1"/>
    <property type="molecule type" value="Genomic_DNA"/>
</dbReference>
<keyword evidence="8" id="KW-1185">Reference proteome</keyword>
<dbReference type="PANTHER" id="PTHR12606:SF1">
    <property type="entry name" value="UBIQUITIN-LIKE-SPECIFIC PROTEASE 1A"/>
    <property type="match status" value="1"/>
</dbReference>
<evidence type="ECO:0000256" key="4">
    <source>
        <dbReference type="ARBA" id="ARBA00022807"/>
    </source>
</evidence>
<keyword evidence="2 7" id="KW-0645">Protease</keyword>
<comment type="similarity">
    <text evidence="1">Belongs to the peptidase C48 family.</text>
</comment>
<evidence type="ECO:0000256" key="2">
    <source>
        <dbReference type="ARBA" id="ARBA00022670"/>
    </source>
</evidence>
<dbReference type="Proteomes" id="UP001412067">
    <property type="component" value="Unassembled WGS sequence"/>
</dbReference>
<gene>
    <name evidence="7" type="primary">ESD4</name>
    <name evidence="7" type="ORF">KSP40_PGU008004</name>
</gene>
<feature type="compositionally biased region" description="Pro residues" evidence="5">
    <location>
        <begin position="473"/>
        <end position="482"/>
    </location>
</feature>
<evidence type="ECO:0000256" key="5">
    <source>
        <dbReference type="SAM" id="MobiDB-lite"/>
    </source>
</evidence>
<feature type="region of interest" description="Disordered" evidence="5">
    <location>
        <begin position="1"/>
        <end position="64"/>
    </location>
</feature>
<dbReference type="PANTHER" id="PTHR12606">
    <property type="entry name" value="SENTRIN/SUMO-SPECIFIC PROTEASE"/>
    <property type="match status" value="1"/>
</dbReference>
<reference evidence="7 8" key="1">
    <citation type="journal article" date="2022" name="Nat. Plants">
        <title>Genomes of leafy and leafless Platanthera orchids illuminate the evolution of mycoheterotrophy.</title>
        <authorList>
            <person name="Li M.H."/>
            <person name="Liu K.W."/>
            <person name="Li Z."/>
            <person name="Lu H.C."/>
            <person name="Ye Q.L."/>
            <person name="Zhang D."/>
            <person name="Wang J.Y."/>
            <person name="Li Y.F."/>
            <person name="Zhong Z.M."/>
            <person name="Liu X."/>
            <person name="Yu X."/>
            <person name="Liu D.K."/>
            <person name="Tu X.D."/>
            <person name="Liu B."/>
            <person name="Hao Y."/>
            <person name="Liao X.Y."/>
            <person name="Jiang Y.T."/>
            <person name="Sun W.H."/>
            <person name="Chen J."/>
            <person name="Chen Y.Q."/>
            <person name="Ai Y."/>
            <person name="Zhai J.W."/>
            <person name="Wu S.S."/>
            <person name="Zhou Z."/>
            <person name="Hsiao Y.Y."/>
            <person name="Wu W.L."/>
            <person name="Chen Y.Y."/>
            <person name="Lin Y.F."/>
            <person name="Hsu J.L."/>
            <person name="Li C.Y."/>
            <person name="Wang Z.W."/>
            <person name="Zhao X."/>
            <person name="Zhong W.Y."/>
            <person name="Ma X.K."/>
            <person name="Ma L."/>
            <person name="Huang J."/>
            <person name="Chen G.Z."/>
            <person name="Huang M.Z."/>
            <person name="Huang L."/>
            <person name="Peng D.H."/>
            <person name="Luo Y.B."/>
            <person name="Zou S.Q."/>
            <person name="Chen S.P."/>
            <person name="Lan S."/>
            <person name="Tsai W.C."/>
            <person name="Van de Peer Y."/>
            <person name="Liu Z.J."/>
        </authorList>
    </citation>
    <scope>NUCLEOTIDE SEQUENCE [LARGE SCALE GENOMIC DNA]</scope>
    <source>
        <strain evidence="7">Lor288</strain>
    </source>
</reference>
<keyword evidence="4" id="KW-0788">Thiol protease</keyword>
<protein>
    <submittedName>
        <fullName evidence="7">Ubiquitin-like-specific protease ESD4</fullName>
    </submittedName>
</protein>